<comment type="caution">
    <text evidence="7">The sequence shown here is derived from an EMBL/GenBank/DDBJ whole genome shotgun (WGS) entry which is preliminary data.</text>
</comment>
<feature type="transmembrane region" description="Helical" evidence="5">
    <location>
        <begin position="365"/>
        <end position="385"/>
    </location>
</feature>
<evidence type="ECO:0000256" key="3">
    <source>
        <dbReference type="ARBA" id="ARBA00022989"/>
    </source>
</evidence>
<dbReference type="EMBL" id="BPLQ01009257">
    <property type="protein sequence ID" value="GIY42729.1"/>
    <property type="molecule type" value="Genomic_DNA"/>
</dbReference>
<evidence type="ECO:0000256" key="4">
    <source>
        <dbReference type="ARBA" id="ARBA00023136"/>
    </source>
</evidence>
<evidence type="ECO:0000256" key="1">
    <source>
        <dbReference type="ARBA" id="ARBA00004141"/>
    </source>
</evidence>
<evidence type="ECO:0000256" key="5">
    <source>
        <dbReference type="SAM" id="Phobius"/>
    </source>
</evidence>
<gene>
    <name evidence="7" type="primary">Slc35g1</name>
    <name evidence="7" type="ORF">CDAR_53521</name>
</gene>
<protein>
    <submittedName>
        <fullName evidence="7">Solute carrier family 35 member G1</fullName>
    </submittedName>
</protein>
<dbReference type="PANTHER" id="PTHR22911">
    <property type="entry name" value="ACYL-MALONYL CONDENSING ENZYME-RELATED"/>
    <property type="match status" value="1"/>
</dbReference>
<feature type="transmembrane region" description="Helical" evidence="5">
    <location>
        <begin position="336"/>
        <end position="353"/>
    </location>
</feature>
<dbReference type="InterPro" id="IPR037185">
    <property type="entry name" value="EmrE-like"/>
</dbReference>
<feature type="transmembrane region" description="Helical" evidence="5">
    <location>
        <begin position="155"/>
        <end position="174"/>
    </location>
</feature>
<dbReference type="Pfam" id="PF00892">
    <property type="entry name" value="EamA"/>
    <property type="match status" value="1"/>
</dbReference>
<feature type="transmembrane region" description="Helical" evidence="5">
    <location>
        <begin position="274"/>
        <end position="294"/>
    </location>
</feature>
<dbReference type="GO" id="GO:0016020">
    <property type="term" value="C:membrane"/>
    <property type="evidence" value="ECO:0007669"/>
    <property type="project" value="UniProtKB-SubCell"/>
</dbReference>
<accession>A0AAV4TC05</accession>
<feature type="transmembrane region" description="Helical" evidence="5">
    <location>
        <begin position="122"/>
        <end position="143"/>
    </location>
</feature>
<feature type="transmembrane region" description="Helical" evidence="5">
    <location>
        <begin position="391"/>
        <end position="409"/>
    </location>
</feature>
<proteinExistence type="predicted"/>
<keyword evidence="8" id="KW-1185">Reference proteome</keyword>
<dbReference type="PANTHER" id="PTHR22911:SF6">
    <property type="entry name" value="SOLUTE CARRIER FAMILY 35 MEMBER G1"/>
    <property type="match status" value="1"/>
</dbReference>
<evidence type="ECO:0000256" key="2">
    <source>
        <dbReference type="ARBA" id="ARBA00022692"/>
    </source>
</evidence>
<keyword evidence="3 5" id="KW-1133">Transmembrane helix</keyword>
<comment type="subcellular location">
    <subcellularLocation>
        <location evidence="1">Membrane</location>
        <topology evidence="1">Multi-pass membrane protein</topology>
    </subcellularLocation>
</comment>
<dbReference type="SUPFAM" id="SSF103481">
    <property type="entry name" value="Multidrug resistance efflux transporter EmrE"/>
    <property type="match status" value="2"/>
</dbReference>
<feature type="transmembrane region" description="Helical" evidence="5">
    <location>
        <begin position="240"/>
        <end position="262"/>
    </location>
</feature>
<dbReference type="Gene3D" id="1.10.3730.20">
    <property type="match status" value="1"/>
</dbReference>
<feature type="transmembrane region" description="Helical" evidence="5">
    <location>
        <begin position="301"/>
        <end position="324"/>
    </location>
</feature>
<dbReference type="Proteomes" id="UP001054837">
    <property type="component" value="Unassembled WGS sequence"/>
</dbReference>
<keyword evidence="2 5" id="KW-0812">Transmembrane</keyword>
<feature type="domain" description="EamA" evidence="6">
    <location>
        <begin position="124"/>
        <end position="256"/>
    </location>
</feature>
<dbReference type="InterPro" id="IPR000620">
    <property type="entry name" value="EamA_dom"/>
</dbReference>
<reference evidence="7 8" key="1">
    <citation type="submission" date="2021-06" db="EMBL/GenBank/DDBJ databases">
        <title>Caerostris darwini draft genome.</title>
        <authorList>
            <person name="Kono N."/>
            <person name="Arakawa K."/>
        </authorList>
    </citation>
    <scope>NUCLEOTIDE SEQUENCE [LARGE SCALE GENOMIC DNA]</scope>
</reference>
<feature type="transmembrane region" description="Helical" evidence="5">
    <location>
        <begin position="186"/>
        <end position="208"/>
    </location>
</feature>
<keyword evidence="4 5" id="KW-0472">Membrane</keyword>
<evidence type="ECO:0000313" key="8">
    <source>
        <dbReference type="Proteomes" id="UP001054837"/>
    </source>
</evidence>
<evidence type="ECO:0000313" key="7">
    <source>
        <dbReference type="EMBL" id="GIY42729.1"/>
    </source>
</evidence>
<sequence length="431" mass="47580">MQLLLQNKEILVQVQTDFLIAHIPQFYVLTYPWKWKWASSVHKMFHGHSLSTSMRARILEQSSTGPLERKPRKMSIFDEISLKLGSPVVDSKIEKPAVSQNNNNISMKEKPKSGKKKKAKSIIIGLTYGLFSGLFFAVCAASVKFLSDLDPGQVAFYQYIAITVFSLPMVIKNGGSLMGPDPSTKYWFLLCGIFDAFTVYLSFMSFRYLPLSDATVITSSIPVFVTVSARIFLKEKCGTFQIFAILISVAGVALVSKVPLLMASRTDVYTRESVIGLLASLGSMATESGVYLVLRKLQKVNVFIILFNFGVVATFINALLTILFGEFTLTTCGPQQAFVVAVGTFSFLSQLSLTKALEIEEAGPVSVLMAAGDIILAFIFDMTFFQDTPDIYTVSGTVLVITSVMLVGFKKWLDGNSKGSSLKLKFMKILF</sequence>
<evidence type="ECO:0000259" key="6">
    <source>
        <dbReference type="Pfam" id="PF00892"/>
    </source>
</evidence>
<name>A0AAV4TC05_9ARAC</name>
<feature type="transmembrane region" description="Helical" evidence="5">
    <location>
        <begin position="214"/>
        <end position="233"/>
    </location>
</feature>
<organism evidence="7 8">
    <name type="scientific">Caerostris darwini</name>
    <dbReference type="NCBI Taxonomy" id="1538125"/>
    <lineage>
        <taxon>Eukaryota</taxon>
        <taxon>Metazoa</taxon>
        <taxon>Ecdysozoa</taxon>
        <taxon>Arthropoda</taxon>
        <taxon>Chelicerata</taxon>
        <taxon>Arachnida</taxon>
        <taxon>Araneae</taxon>
        <taxon>Araneomorphae</taxon>
        <taxon>Entelegynae</taxon>
        <taxon>Araneoidea</taxon>
        <taxon>Araneidae</taxon>
        <taxon>Caerostris</taxon>
    </lineage>
</organism>
<dbReference type="AlphaFoldDB" id="A0AAV4TC05"/>